<organism evidence="3 4">
    <name type="scientific">Streptomyces antimycoticus</name>
    <dbReference type="NCBI Taxonomy" id="68175"/>
    <lineage>
        <taxon>Bacteria</taxon>
        <taxon>Bacillati</taxon>
        <taxon>Actinomycetota</taxon>
        <taxon>Actinomycetes</taxon>
        <taxon>Kitasatosporales</taxon>
        <taxon>Streptomycetaceae</taxon>
        <taxon>Streptomyces</taxon>
        <taxon>Streptomyces violaceusniger group</taxon>
    </lineage>
</organism>
<keyword evidence="2" id="KW-0812">Transmembrane</keyword>
<evidence type="ECO:0000313" key="4">
    <source>
        <dbReference type="Proteomes" id="UP000299290"/>
    </source>
</evidence>
<reference evidence="3 4" key="1">
    <citation type="journal article" date="2020" name="Int. J. Syst. Evol. Microbiol.">
        <title>Reclassification of Streptomyces castelarensis and Streptomyces sporoclivatus as later heterotypic synonyms of Streptomyces antimycoticus.</title>
        <authorList>
            <person name="Komaki H."/>
            <person name="Tamura T."/>
        </authorList>
    </citation>
    <scope>NUCLEOTIDE SEQUENCE [LARGE SCALE GENOMIC DNA]</scope>
    <source>
        <strain evidence="3 4">NBRC 12839</strain>
    </source>
</reference>
<feature type="transmembrane region" description="Helical" evidence="2">
    <location>
        <begin position="83"/>
        <end position="100"/>
    </location>
</feature>
<feature type="compositionally biased region" description="Low complexity" evidence="1">
    <location>
        <begin position="1"/>
        <end position="18"/>
    </location>
</feature>
<dbReference type="AlphaFoldDB" id="A0A4D4K0V6"/>
<accession>A0A4D4K0V6</accession>
<comment type="caution">
    <text evidence="3">The sequence shown here is derived from an EMBL/GenBank/DDBJ whole genome shotgun (WGS) entry which is preliminary data.</text>
</comment>
<protein>
    <submittedName>
        <fullName evidence="3">Uncharacterized protein</fullName>
    </submittedName>
</protein>
<dbReference type="Proteomes" id="UP000299290">
    <property type="component" value="Unassembled WGS sequence"/>
</dbReference>
<sequence>MCKGPGRVRASASAPSRTAPHDGPDPRALTGRAARTTPTPKSPRERTWKHLSPLLRLLILTQLAFNIGFFAVLPFLAEHLGTAIGMAGWMVGFVLGLRTLSTGHRHRDRRISPG</sequence>
<evidence type="ECO:0000256" key="1">
    <source>
        <dbReference type="SAM" id="MobiDB-lite"/>
    </source>
</evidence>
<feature type="region of interest" description="Disordered" evidence="1">
    <location>
        <begin position="1"/>
        <end position="47"/>
    </location>
</feature>
<keyword evidence="4" id="KW-1185">Reference proteome</keyword>
<dbReference type="EMBL" id="BJHV01000001">
    <property type="protein sequence ID" value="GDY40700.1"/>
    <property type="molecule type" value="Genomic_DNA"/>
</dbReference>
<evidence type="ECO:0000256" key="2">
    <source>
        <dbReference type="SAM" id="Phobius"/>
    </source>
</evidence>
<keyword evidence="2" id="KW-1133">Transmembrane helix</keyword>
<name>A0A4D4K0V6_9ACTN</name>
<keyword evidence="2" id="KW-0472">Membrane</keyword>
<evidence type="ECO:0000313" key="3">
    <source>
        <dbReference type="EMBL" id="GDY40700.1"/>
    </source>
</evidence>
<proteinExistence type="predicted"/>
<feature type="transmembrane region" description="Helical" evidence="2">
    <location>
        <begin position="54"/>
        <end position="77"/>
    </location>
</feature>
<gene>
    <name evidence="3" type="ORF">SANT12839_015820</name>
</gene>